<organism evidence="3 4">
    <name type="scientific">Urochloa decumbens</name>
    <dbReference type="NCBI Taxonomy" id="240449"/>
    <lineage>
        <taxon>Eukaryota</taxon>
        <taxon>Viridiplantae</taxon>
        <taxon>Streptophyta</taxon>
        <taxon>Embryophyta</taxon>
        <taxon>Tracheophyta</taxon>
        <taxon>Spermatophyta</taxon>
        <taxon>Magnoliopsida</taxon>
        <taxon>Liliopsida</taxon>
        <taxon>Poales</taxon>
        <taxon>Poaceae</taxon>
        <taxon>PACMAD clade</taxon>
        <taxon>Panicoideae</taxon>
        <taxon>Panicodae</taxon>
        <taxon>Paniceae</taxon>
        <taxon>Melinidinae</taxon>
        <taxon>Urochloa</taxon>
    </lineage>
</organism>
<dbReference type="AlphaFoldDB" id="A0ABC9EKR9"/>
<dbReference type="Pfam" id="PF23635">
    <property type="entry name" value="Beta-prop_AT5G49610-like"/>
    <property type="match status" value="1"/>
</dbReference>
<feature type="compositionally biased region" description="Low complexity" evidence="1">
    <location>
        <begin position="109"/>
        <end position="137"/>
    </location>
</feature>
<feature type="compositionally biased region" description="Low complexity" evidence="1">
    <location>
        <begin position="155"/>
        <end position="178"/>
    </location>
</feature>
<name>A0ABC9EKR9_9POAL</name>
<accession>A0ABC9EKR9</accession>
<evidence type="ECO:0000256" key="1">
    <source>
        <dbReference type="SAM" id="MobiDB-lite"/>
    </source>
</evidence>
<sequence length="431" mass="46691">MEAGGSHEAPATADDAVSLVLNNRDLLGDILLRLAFPADRVHVALACKFWLGVASDPMFLRRLGDLHPPRLLAFFATANYQRCNRLEFWPVRHPLELASIVRHTPPPSSTTTSPAARSASTTAGAATSSSGSLKTATPPENSRSHPSSAVPPPSWTTTSPAARSASTTPGAATSSSGSLKTATPPENPPSPPIPFELERPCVRRHRMVLPDHGSDGQCFDLAVACCDGEPHRTVQVSEFKHGVWCIRASLKTELLQSPVIPKVLVVGDRFYMATQHNIVVLDLTSSSFGAIDYPEPIDDDFTGGRLSRADDESGVYMINVNVVSDNKLRVWLHRAGSWLLVDAIRVRKVFARVGIRVPCTGFKVSCVGDGGEFVLLEMDGRAFYVDIPSRAVEAVLKVAKGKDLCYGGYDNAAWPFMTIWPPRFPNNNRDG</sequence>
<feature type="region of interest" description="Disordered" evidence="1">
    <location>
        <begin position="102"/>
        <end position="196"/>
    </location>
</feature>
<feature type="compositionally biased region" description="Pro residues" evidence="1">
    <location>
        <begin position="185"/>
        <end position="194"/>
    </location>
</feature>
<evidence type="ECO:0000313" key="3">
    <source>
        <dbReference type="EMBL" id="CAL5058685.1"/>
    </source>
</evidence>
<reference evidence="4" key="1">
    <citation type="submission" date="2024-06" db="EMBL/GenBank/DDBJ databases">
        <authorList>
            <person name="Ryan C."/>
        </authorList>
    </citation>
    <scope>NUCLEOTIDE SEQUENCE [LARGE SCALE GENOMIC DNA]</scope>
</reference>
<dbReference type="EMBL" id="OZ075114">
    <property type="protein sequence ID" value="CAL5058685.1"/>
    <property type="molecule type" value="Genomic_DNA"/>
</dbReference>
<evidence type="ECO:0000259" key="2">
    <source>
        <dbReference type="Pfam" id="PF23635"/>
    </source>
</evidence>
<proteinExistence type="predicted"/>
<reference evidence="3 4" key="2">
    <citation type="submission" date="2024-10" db="EMBL/GenBank/DDBJ databases">
        <authorList>
            <person name="Ryan C."/>
        </authorList>
    </citation>
    <scope>NUCLEOTIDE SEQUENCE [LARGE SCALE GENOMIC DNA]</scope>
</reference>
<keyword evidence="4" id="KW-1185">Reference proteome</keyword>
<feature type="domain" description="F-box protein AT5G49610-like beta-propeller" evidence="2">
    <location>
        <begin position="191"/>
        <end position="424"/>
    </location>
</feature>
<dbReference type="InterPro" id="IPR056594">
    <property type="entry name" value="AT5G49610-like_b-prop"/>
</dbReference>
<evidence type="ECO:0000313" key="4">
    <source>
        <dbReference type="Proteomes" id="UP001497457"/>
    </source>
</evidence>
<gene>
    <name evidence="3" type="ORF">URODEC1_LOCUS96282</name>
</gene>
<dbReference type="InterPro" id="IPR036047">
    <property type="entry name" value="F-box-like_dom_sf"/>
</dbReference>
<dbReference type="Proteomes" id="UP001497457">
    <property type="component" value="Chromosome 4rd"/>
</dbReference>
<dbReference type="SUPFAM" id="SSF81383">
    <property type="entry name" value="F-box domain"/>
    <property type="match status" value="1"/>
</dbReference>
<dbReference type="PANTHER" id="PTHR33207">
    <property type="entry name" value="F-BOX DOMAIN CONTAINING PROTEIN-RELATED"/>
    <property type="match status" value="1"/>
</dbReference>
<protein>
    <recommendedName>
        <fullName evidence="2">F-box protein AT5G49610-like beta-propeller domain-containing protein</fullName>
    </recommendedName>
</protein>